<keyword evidence="3 7" id="KW-0812">Transmembrane</keyword>
<evidence type="ECO:0000259" key="8">
    <source>
        <dbReference type="Pfam" id="PF00924"/>
    </source>
</evidence>
<evidence type="ECO:0000313" key="10">
    <source>
        <dbReference type="Proteomes" id="UP000249886"/>
    </source>
</evidence>
<keyword evidence="2" id="KW-1003">Cell membrane</keyword>
<reference evidence="9 10" key="1">
    <citation type="submission" date="2018-06" db="EMBL/GenBank/DDBJ databases">
        <authorList>
            <consortium name="Pathogen Informatics"/>
            <person name="Doyle S."/>
        </authorList>
    </citation>
    <scope>NUCLEOTIDE SEQUENCE [LARGE SCALE GENOMIC DNA]</scope>
    <source>
        <strain evidence="9 10">NCTC10254</strain>
    </source>
</reference>
<dbReference type="PANTHER" id="PTHR30460">
    <property type="entry name" value="MODERATE CONDUCTANCE MECHANOSENSITIVE CHANNEL YBIO"/>
    <property type="match status" value="1"/>
</dbReference>
<comment type="caution">
    <text evidence="9">The sequence shown here is derived from an EMBL/GenBank/DDBJ whole genome shotgun (WGS) entry which is preliminary data.</text>
</comment>
<evidence type="ECO:0000256" key="3">
    <source>
        <dbReference type="ARBA" id="ARBA00022692"/>
    </source>
</evidence>
<keyword evidence="5 7" id="KW-0472">Membrane</keyword>
<dbReference type="Gene3D" id="1.10.287.1260">
    <property type="match status" value="1"/>
</dbReference>
<evidence type="ECO:0000256" key="1">
    <source>
        <dbReference type="ARBA" id="ARBA00004236"/>
    </source>
</evidence>
<evidence type="ECO:0000256" key="4">
    <source>
        <dbReference type="ARBA" id="ARBA00022989"/>
    </source>
</evidence>
<feature type="compositionally biased region" description="Gly residues" evidence="6">
    <location>
        <begin position="528"/>
        <end position="633"/>
    </location>
</feature>
<dbReference type="EMBL" id="UARK01000032">
    <property type="protein sequence ID" value="SPW31750.1"/>
    <property type="molecule type" value="Genomic_DNA"/>
</dbReference>
<sequence length="633" mass="63887">MPLSTIASLFWAWIVDPGLTLGLWLIIALLIPRAGRLAMYLITNKIVAPDEDDTKTQLALAGVLVYLAQIAAYFLVFVFALSALGFSLAGATIPATAASAALGFGAQSIIADFIAGFFVLSEKQYGVGDWVRFEGGATDIEGTVIQITMRSTRIRTLAEQTVIIPNSKAGVSINNSNHWSSAVVTMQIPLLESSTVDEAVERATKAAEAALTEPKIDEVVWGALTVHPAVNVTEPTTVGMPWTVGVRFLAQVKPGSQWLVERAIRMSLVSEFWNEYRSTSSLDGKYSLNDANAKGSVGADQASPKTTMFASTSASDAAKAVDQDHKFRSLTTEQLREVRLRHAPEGVLSPDDVVPPEKVESQTERGLLTTNDPAIPDHDKKKTSKEEEKPKEERKLKGWEKLLTIGGRVRVSTTMLLVAALVLLVLKGLTFTPANGAEGNAGILAPKATQSVNAPGNGYGVSQSTNTNAPTTGTNSESTNPSDEQSQSTDSSGHPRGSEVAPTQGSSSRGAGGANSNDDYSGQEPSGGTNGTAGGTSGGTSGGTGGNAGGGTAGGTSGGTSGGTNSGGTGGGTAGGTSGGTGGNTGGTTGGTGGETGGGTGGTGGGTTGGTGGETGGGTGGTGGGTAGGAGTQ</sequence>
<dbReference type="PANTHER" id="PTHR30460:SF0">
    <property type="entry name" value="MODERATE CONDUCTANCE MECHANOSENSITIVE CHANNEL YBIO"/>
    <property type="match status" value="1"/>
</dbReference>
<comment type="subcellular location">
    <subcellularLocation>
        <location evidence="1">Cell membrane</location>
    </subcellularLocation>
</comment>
<evidence type="ECO:0000256" key="7">
    <source>
        <dbReference type="SAM" id="Phobius"/>
    </source>
</evidence>
<dbReference type="SUPFAM" id="SSF50182">
    <property type="entry name" value="Sm-like ribonucleoproteins"/>
    <property type="match status" value="1"/>
</dbReference>
<dbReference type="Proteomes" id="UP000249886">
    <property type="component" value="Unassembled WGS sequence"/>
</dbReference>
<feature type="region of interest" description="Disordered" evidence="6">
    <location>
        <begin position="341"/>
        <end position="395"/>
    </location>
</feature>
<feature type="compositionally biased region" description="Low complexity" evidence="6">
    <location>
        <begin position="505"/>
        <end position="517"/>
    </location>
</feature>
<feature type="transmembrane region" description="Helical" evidence="7">
    <location>
        <begin position="6"/>
        <end position="31"/>
    </location>
</feature>
<dbReference type="AlphaFoldDB" id="A0A6G9DAG0"/>
<dbReference type="Pfam" id="PF00924">
    <property type="entry name" value="MS_channel_2nd"/>
    <property type="match status" value="1"/>
</dbReference>
<dbReference type="InterPro" id="IPR045276">
    <property type="entry name" value="YbiO_bact"/>
</dbReference>
<accession>A0A6G9DAG0</accession>
<dbReference type="GO" id="GO:0005886">
    <property type="term" value="C:plasma membrane"/>
    <property type="evidence" value="ECO:0007669"/>
    <property type="project" value="UniProtKB-SubCell"/>
</dbReference>
<feature type="transmembrane region" description="Helical" evidence="7">
    <location>
        <begin position="98"/>
        <end position="120"/>
    </location>
</feature>
<dbReference type="GO" id="GO:0008381">
    <property type="term" value="F:mechanosensitive monoatomic ion channel activity"/>
    <property type="evidence" value="ECO:0007669"/>
    <property type="project" value="InterPro"/>
</dbReference>
<dbReference type="GeneID" id="84574872"/>
<feature type="domain" description="Mechanosensitive ion channel MscS" evidence="8">
    <location>
        <begin position="109"/>
        <end position="175"/>
    </location>
</feature>
<dbReference type="InterPro" id="IPR006685">
    <property type="entry name" value="MscS_channel_2nd"/>
</dbReference>
<evidence type="ECO:0000256" key="2">
    <source>
        <dbReference type="ARBA" id="ARBA00022475"/>
    </source>
</evidence>
<feature type="compositionally biased region" description="Basic and acidic residues" evidence="6">
    <location>
        <begin position="375"/>
        <end position="395"/>
    </location>
</feature>
<dbReference type="InterPro" id="IPR023408">
    <property type="entry name" value="MscS_beta-dom_sf"/>
</dbReference>
<dbReference type="Gene3D" id="2.30.30.60">
    <property type="match status" value="1"/>
</dbReference>
<evidence type="ECO:0000313" key="9">
    <source>
        <dbReference type="EMBL" id="SPW31750.1"/>
    </source>
</evidence>
<evidence type="ECO:0000256" key="6">
    <source>
        <dbReference type="SAM" id="MobiDB-lite"/>
    </source>
</evidence>
<gene>
    <name evidence="9" type="primary">mscS</name>
    <name evidence="9" type="ORF">NCTC10254_02209</name>
</gene>
<organism evidence="9 10">
    <name type="scientific">Corynebacterium matruchotii</name>
    <dbReference type="NCBI Taxonomy" id="43768"/>
    <lineage>
        <taxon>Bacteria</taxon>
        <taxon>Bacillati</taxon>
        <taxon>Actinomycetota</taxon>
        <taxon>Actinomycetes</taxon>
        <taxon>Mycobacteriales</taxon>
        <taxon>Corynebacteriaceae</taxon>
        <taxon>Corynebacterium</taxon>
    </lineage>
</organism>
<protein>
    <submittedName>
        <fullName evidence="9">Small-conductance mechanosensitive channel</fullName>
    </submittedName>
</protein>
<keyword evidence="4 7" id="KW-1133">Transmembrane helix</keyword>
<dbReference type="InterPro" id="IPR010920">
    <property type="entry name" value="LSM_dom_sf"/>
</dbReference>
<name>A0A6G9DAG0_9CORY</name>
<evidence type="ECO:0000256" key="5">
    <source>
        <dbReference type="ARBA" id="ARBA00023136"/>
    </source>
</evidence>
<dbReference type="RefSeq" id="WP_005527158.1">
    <property type="nucleotide sequence ID" value="NZ_CP050134.2"/>
</dbReference>
<feature type="compositionally biased region" description="Polar residues" evidence="6">
    <location>
        <begin position="454"/>
        <end position="492"/>
    </location>
</feature>
<feature type="transmembrane region" description="Helical" evidence="7">
    <location>
        <begin position="63"/>
        <end position="86"/>
    </location>
</feature>
<feature type="region of interest" description="Disordered" evidence="6">
    <location>
        <begin position="454"/>
        <end position="633"/>
    </location>
</feature>
<proteinExistence type="predicted"/>